<comment type="caution">
    <text evidence="1">The sequence shown here is derived from an EMBL/GenBank/DDBJ whole genome shotgun (WGS) entry which is preliminary data.</text>
</comment>
<organism evidence="1 4">
    <name type="scientific">Rhizophagus irregularis</name>
    <dbReference type="NCBI Taxonomy" id="588596"/>
    <lineage>
        <taxon>Eukaryota</taxon>
        <taxon>Fungi</taxon>
        <taxon>Fungi incertae sedis</taxon>
        <taxon>Mucoromycota</taxon>
        <taxon>Glomeromycotina</taxon>
        <taxon>Glomeromycetes</taxon>
        <taxon>Glomerales</taxon>
        <taxon>Glomeraceae</taxon>
        <taxon>Rhizophagus</taxon>
    </lineage>
</organism>
<dbReference type="AlphaFoldDB" id="A0A2N0PEN5"/>
<reference evidence="1 4" key="1">
    <citation type="submission" date="2016-04" db="EMBL/GenBank/DDBJ databases">
        <title>Genome analyses suggest a sexual origin of heterokaryosis in a supposedly ancient asexual fungus.</title>
        <authorList>
            <person name="Ropars J."/>
            <person name="Sedzielewska K."/>
            <person name="Noel J."/>
            <person name="Charron P."/>
            <person name="Farinelli L."/>
            <person name="Marton T."/>
            <person name="Kruger M."/>
            <person name="Pelin A."/>
            <person name="Brachmann A."/>
            <person name="Corradi N."/>
        </authorList>
    </citation>
    <scope>NUCLEOTIDE SEQUENCE [LARGE SCALE GENOMIC DNA]</scope>
    <source>
        <strain evidence="1 4">A5</strain>
    </source>
</reference>
<proteinExistence type="predicted"/>
<dbReference type="EMBL" id="LLXJ01000895">
    <property type="protein sequence ID" value="PKC05281.1"/>
    <property type="molecule type" value="Genomic_DNA"/>
</dbReference>
<evidence type="ECO:0000313" key="2">
    <source>
        <dbReference type="EMBL" id="PKC70888.1"/>
    </source>
</evidence>
<dbReference type="EMBL" id="LLXH01000197">
    <property type="protein sequence ID" value="PKC70888.1"/>
    <property type="molecule type" value="Genomic_DNA"/>
</dbReference>
<evidence type="ECO:0000313" key="1">
    <source>
        <dbReference type="EMBL" id="PKC05281.1"/>
    </source>
</evidence>
<accession>A0A2N0PEN5</accession>
<dbReference type="VEuPathDB" id="FungiDB:RhiirA1_454227"/>
<dbReference type="VEuPathDB" id="FungiDB:RhiirFUN_016770"/>
<sequence length="204" mass="24505">MHDYQAIKEIEKFLEELADAEDDYIDDYEYDFLPEKYLEPPDSPIERIAVGVIKKRVSGFNIPFIEHHALIVKTPNGFISFHYERNKNRPILNRCINLNDWELTKFYTPKDGITMADLFQNVGNFWIFPKFRFVQKILSILFEQRIVNMLRREWAKISLVRKTLVKIKLIINSGVEWIMTHIKRMFSRFLYPVKVTQHTQHIKR</sequence>
<dbReference type="VEuPathDB" id="FungiDB:FUN_011681"/>
<evidence type="ECO:0000313" key="3">
    <source>
        <dbReference type="Proteomes" id="UP000232688"/>
    </source>
</evidence>
<reference evidence="2 3" key="3">
    <citation type="submission" date="2017-10" db="EMBL/GenBank/DDBJ databases">
        <title>Extensive intraspecific genome diversity in a model arbuscular mycorrhizal fungus.</title>
        <authorList>
            <person name="Chen E.C.H."/>
            <person name="Morin E."/>
            <person name="Baudet D."/>
            <person name="Noel J."/>
            <person name="Ndikumana S."/>
            <person name="Charron P."/>
            <person name="St-Onge C."/>
            <person name="Giorgi J."/>
            <person name="Grigoriev I.V."/>
            <person name="Roux C."/>
            <person name="Martin F.M."/>
            <person name="Corradi N."/>
        </authorList>
    </citation>
    <scope>NUCLEOTIDE SEQUENCE [LARGE SCALE GENOMIC DNA]</scope>
    <source>
        <strain evidence="2 3">A1</strain>
    </source>
</reference>
<reference evidence="1 4" key="2">
    <citation type="submission" date="2017-09" db="EMBL/GenBank/DDBJ databases">
        <title>Extensive intraspecific genome diversity in a model arbuscular mycorrhizal fungus.</title>
        <authorList>
            <person name="Chen E.C."/>
            <person name="Morin E."/>
            <person name="Beaudet D."/>
            <person name="Noel J."/>
            <person name="Ndikumana S."/>
            <person name="Charron P."/>
            <person name="St-Onge C."/>
            <person name="Giorgi J."/>
            <person name="Grigoriev I.V."/>
            <person name="Roux C."/>
            <person name="Martin F.M."/>
            <person name="Corradi N."/>
        </authorList>
    </citation>
    <scope>NUCLEOTIDE SEQUENCE [LARGE SCALE GENOMIC DNA]</scope>
    <source>
        <strain evidence="1 4">A5</strain>
    </source>
</reference>
<protein>
    <submittedName>
        <fullName evidence="1">Uncharacterized protein</fullName>
    </submittedName>
</protein>
<reference evidence="2 3" key="4">
    <citation type="submission" date="2017-10" db="EMBL/GenBank/DDBJ databases">
        <title>Genome analyses suggest a sexual origin of heterokaryosis in a supposedly ancient asexual fungus.</title>
        <authorList>
            <person name="Corradi N."/>
            <person name="Sedzielewska K."/>
            <person name="Noel J."/>
            <person name="Charron P."/>
            <person name="Farinelli L."/>
            <person name="Marton T."/>
            <person name="Kruger M."/>
            <person name="Pelin A."/>
            <person name="Brachmann A."/>
            <person name="Corradi N."/>
        </authorList>
    </citation>
    <scope>NUCLEOTIDE SEQUENCE [LARGE SCALE GENOMIC DNA]</scope>
    <source>
        <strain evidence="2 3">A1</strain>
    </source>
</reference>
<dbReference type="Proteomes" id="UP000232722">
    <property type="component" value="Unassembled WGS sequence"/>
</dbReference>
<name>A0A2N0PEN5_9GLOM</name>
<gene>
    <name evidence="2" type="ORF">RhiirA1_454227</name>
    <name evidence="1" type="ORF">RhiirA5_421091</name>
</gene>
<evidence type="ECO:0000313" key="4">
    <source>
        <dbReference type="Proteomes" id="UP000232722"/>
    </source>
</evidence>
<dbReference type="Proteomes" id="UP000232688">
    <property type="component" value="Unassembled WGS sequence"/>
</dbReference>